<feature type="compositionally biased region" description="Basic residues" evidence="1">
    <location>
        <begin position="855"/>
        <end position="865"/>
    </location>
</feature>
<evidence type="ECO:0008006" key="4">
    <source>
        <dbReference type="Google" id="ProtNLM"/>
    </source>
</evidence>
<feature type="compositionally biased region" description="Low complexity" evidence="1">
    <location>
        <begin position="1293"/>
        <end position="1304"/>
    </location>
</feature>
<feature type="compositionally biased region" description="Basic and acidic residues" evidence="1">
    <location>
        <begin position="845"/>
        <end position="854"/>
    </location>
</feature>
<feature type="region of interest" description="Disordered" evidence="1">
    <location>
        <begin position="518"/>
        <end position="639"/>
    </location>
</feature>
<dbReference type="InterPro" id="IPR011049">
    <property type="entry name" value="Serralysin-like_metalloprot_C"/>
</dbReference>
<feature type="region of interest" description="Disordered" evidence="1">
    <location>
        <begin position="806"/>
        <end position="865"/>
    </location>
</feature>
<proteinExistence type="predicted"/>
<dbReference type="CDD" id="cd12813">
    <property type="entry name" value="LbR-like"/>
    <property type="match status" value="1"/>
</dbReference>
<feature type="compositionally biased region" description="Basic residues" evidence="1">
    <location>
        <begin position="63"/>
        <end position="83"/>
    </location>
</feature>
<gene>
    <name evidence="2" type="ORF">CINC_LOCUS11307</name>
</gene>
<keyword evidence="3" id="KW-1185">Reference proteome</keyword>
<protein>
    <recommendedName>
        <fullName evidence="4">DUF4776 domain-containing protein</fullName>
    </recommendedName>
</protein>
<feature type="compositionally biased region" description="Polar residues" evidence="1">
    <location>
        <begin position="603"/>
        <end position="623"/>
    </location>
</feature>
<accession>A0A9P0FZI0</accession>
<feature type="compositionally biased region" description="Basic and acidic residues" evidence="1">
    <location>
        <begin position="829"/>
        <end position="838"/>
    </location>
</feature>
<dbReference type="Pfam" id="PF14924">
    <property type="entry name" value="MAP10_N"/>
    <property type="match status" value="1"/>
</dbReference>
<dbReference type="SUPFAM" id="SSF101967">
    <property type="entry name" value="Adhesin YadA, collagen-binding domain"/>
    <property type="match status" value="1"/>
</dbReference>
<name>A0A9P0FZI0_CHRIL</name>
<dbReference type="OrthoDB" id="7485842at2759"/>
<feature type="region of interest" description="Disordered" evidence="1">
    <location>
        <begin position="1251"/>
        <end position="1312"/>
    </location>
</feature>
<feature type="compositionally biased region" description="Polar residues" evidence="1">
    <location>
        <begin position="1421"/>
        <end position="1432"/>
    </location>
</feature>
<feature type="compositionally biased region" description="Polar residues" evidence="1">
    <location>
        <begin position="575"/>
        <end position="595"/>
    </location>
</feature>
<evidence type="ECO:0000256" key="1">
    <source>
        <dbReference type="SAM" id="MobiDB-lite"/>
    </source>
</evidence>
<evidence type="ECO:0000313" key="2">
    <source>
        <dbReference type="EMBL" id="CAH0604957.1"/>
    </source>
</evidence>
<dbReference type="Proteomes" id="UP001154114">
    <property type="component" value="Chromosome 5"/>
</dbReference>
<dbReference type="EMBL" id="LR824008">
    <property type="protein sequence ID" value="CAH0604957.1"/>
    <property type="molecule type" value="Genomic_DNA"/>
</dbReference>
<sequence length="1432" mass="159814">MATTNAMFIFEVVVENVKSMVESRLLVIKSDFANIFSLELKDPKQTHIVMPEPLPLPPEPPGKKGKKAKKKPKPKGKKGKKGKGVVEAPPPEPAIQSGQSVLFACSAEVLLESMKNSPLELSLWSKEENLIFIGTTRIPWDPIFILYLEKIVNCQEPPPVTLKDEYNIFEEGRARLMAKLSMQVKLSYLSDKITTAFRTLSEDPAVKKCLYTGFNTRETSYMCTLKTSEEMYIENANKIESQFIVDKPKPTNVVFADYKNAPSANLAFFDEKDYCCLGHADKPPESKYKTPETCPDIDFIIDYVRKIIVSCNDNMRMLTPRPTISPRFKATDVDRLCYCRETSWPEGTFAERFRHEAQRQPCPICIDAGKKPEGVLGRTFDIANIRGPCGTHDCRIARDLRAYIERLVVEDNVEFNVDDLIGPCGSKDCTLTRKIKEFLRHEGPFAHGTTQEGLSTQCACVEKMQQALVKRASCASVCTKNCEDSDSDTSVCSGKGCPYRSPDRKVYDVYYFTVEYDFNKDPPKSGSDNEGRGSDKEAPGSDKEGRESGKATPASGKESRVSGQESAPSGKGSHVSGQESAASGKGSQVSGQRSPASGKGSHVSGQDTATSGKSSHVSGQVSAVSGKGSHVSGTDTEIKSSVSSRVMHCSVNCPSRKAMEKVECSKTACPTQLNKDENEQKLCVSPVCPSKYDYSPSPPDSAIEMQLDEITNLCCVKSCDVAEKVKDIILDGITKKSKCNLEEKDSCYCDCVCTFKFTKKTTYCAVCGGYECLGDDMIDQPEFIKPHPCPVYHKLYDKTFIRVQSPWPDDEEKQKPKESGKGSKAGSKAGEKTMDRRNTSTKLKAPPEKPEVVEKHKKHHKREKKKIGKFTANVAAEPTAQAPVEKKPETKYPYPPVPKTMGWNWLAEDVPGMKPRPKWKPGAVNKLLVRKYRQTREGLDSMNKKKRALLQRKKKIEMKPTLVVSKQGGEYTVQMEVFKKYSKERLLFQYPYDEKPPIIYTIGKTEEERRKIQRQRDRRERRETRRKSRLLQSTFRDRCQEICLKAYNQAIGLLPLPNVNDPDCPCNTKPDPSIEPPIVDSCSCSDVGTISTSDTDNDDWIIEFTPPAARWDAKAKHPPVLAENDCQYNYLDYKVKLFDKSGNPVPRYFKGPDGKQECSDLGGFWSPTHTWLEINKDGYIGPDDRWVPMNFTGPDGMFYSAEEGSFTDNAGQLLKIGVDGYIDKDGKWAWYSKKKGARSLVSKSTATASTIDAKHGANAPRDTSHKGKTTDAGGKVEVVHDKLKEKKKPPPSVGVTPTVSVKTPKTTDKPKKNISYATEKGKNPVVMSVSVNYDKRKLPRFSQMEERHKLRLDAKKLAKYREIIEELKAFDDLGELKPPPKANRASNTPRKKLSPFTMQENSGTGNSDRKKSLAAVRSLGFRTSTTSSRNCS</sequence>
<feature type="compositionally biased region" description="Basic and acidic residues" evidence="1">
    <location>
        <begin position="518"/>
        <end position="549"/>
    </location>
</feature>
<dbReference type="Gene3D" id="2.150.10.10">
    <property type="entry name" value="Serralysin-like metalloprotease, C-terminal"/>
    <property type="match status" value="1"/>
</dbReference>
<feature type="compositionally biased region" description="Polar residues" evidence="1">
    <location>
        <begin position="1396"/>
        <end position="1406"/>
    </location>
</feature>
<organism evidence="2 3">
    <name type="scientific">Chrysodeixis includens</name>
    <name type="common">Soybean looper</name>
    <name type="synonym">Pseudoplusia includens</name>
    <dbReference type="NCBI Taxonomy" id="689277"/>
    <lineage>
        <taxon>Eukaryota</taxon>
        <taxon>Metazoa</taxon>
        <taxon>Ecdysozoa</taxon>
        <taxon>Arthropoda</taxon>
        <taxon>Hexapoda</taxon>
        <taxon>Insecta</taxon>
        <taxon>Pterygota</taxon>
        <taxon>Neoptera</taxon>
        <taxon>Endopterygota</taxon>
        <taxon>Lepidoptera</taxon>
        <taxon>Glossata</taxon>
        <taxon>Ditrysia</taxon>
        <taxon>Noctuoidea</taxon>
        <taxon>Noctuidae</taxon>
        <taxon>Plusiinae</taxon>
        <taxon>Chrysodeixis</taxon>
    </lineage>
</organism>
<reference evidence="2" key="1">
    <citation type="submission" date="2021-12" db="EMBL/GenBank/DDBJ databases">
        <authorList>
            <person name="King R."/>
        </authorList>
    </citation>
    <scope>NUCLEOTIDE SEQUENCE</scope>
</reference>
<feature type="compositionally biased region" description="Basic and acidic residues" evidence="1">
    <location>
        <begin position="812"/>
        <end position="821"/>
    </location>
</feature>
<evidence type="ECO:0000313" key="3">
    <source>
        <dbReference type="Proteomes" id="UP001154114"/>
    </source>
</evidence>
<feature type="region of interest" description="Disordered" evidence="1">
    <location>
        <begin position="47"/>
        <end position="93"/>
    </location>
</feature>
<feature type="region of interest" description="Disordered" evidence="1">
    <location>
        <begin position="1373"/>
        <end position="1432"/>
    </location>
</feature>